<gene>
    <name evidence="2" type="ORF">RY831_29750</name>
</gene>
<accession>A0ABU6JI42</accession>
<evidence type="ECO:0000313" key="2">
    <source>
        <dbReference type="EMBL" id="MEC4723341.1"/>
    </source>
</evidence>
<protein>
    <submittedName>
        <fullName evidence="2">UPF0175 family protein</fullName>
    </submittedName>
</protein>
<reference evidence="2 3" key="1">
    <citation type="submission" date="2023-10" db="EMBL/GenBank/DDBJ databases">
        <title>Noviherbaspirillum sp. CPCC 100848 genome assembly.</title>
        <authorList>
            <person name="Li X.Y."/>
            <person name="Fang X.M."/>
        </authorList>
    </citation>
    <scope>NUCLEOTIDE SEQUENCE [LARGE SCALE GENOMIC DNA]</scope>
    <source>
        <strain evidence="2 3">CPCC 100848</strain>
    </source>
</reference>
<proteinExistence type="inferred from homology"/>
<dbReference type="SUPFAM" id="SSF143120">
    <property type="entry name" value="YefM-like"/>
    <property type="match status" value="1"/>
</dbReference>
<dbReference type="InterPro" id="IPR005368">
    <property type="entry name" value="UPF0175"/>
</dbReference>
<sequence>MQTFSVRDLRERTGDITRAAESGEMAVVAKHGEPIFLTVPFDEFLLQHGVKLDVAVKLFATDVLTLAKAARFAGLSQEAFIEILGSIGIPAVKYDPTELDEELKLLEQ</sequence>
<dbReference type="RefSeq" id="WP_326509962.1">
    <property type="nucleotide sequence ID" value="NZ_JAWIIV010000050.1"/>
</dbReference>
<evidence type="ECO:0000313" key="3">
    <source>
        <dbReference type="Proteomes" id="UP001352263"/>
    </source>
</evidence>
<dbReference type="EMBL" id="JAWIIV010000050">
    <property type="protein sequence ID" value="MEC4723341.1"/>
    <property type="molecule type" value="Genomic_DNA"/>
</dbReference>
<organism evidence="2 3">
    <name type="scientific">Noviherbaspirillum album</name>
    <dbReference type="NCBI Taxonomy" id="3080276"/>
    <lineage>
        <taxon>Bacteria</taxon>
        <taxon>Pseudomonadati</taxon>
        <taxon>Pseudomonadota</taxon>
        <taxon>Betaproteobacteria</taxon>
        <taxon>Burkholderiales</taxon>
        <taxon>Oxalobacteraceae</taxon>
        <taxon>Noviherbaspirillum</taxon>
    </lineage>
</organism>
<dbReference type="Pfam" id="PF03683">
    <property type="entry name" value="UPF0175"/>
    <property type="match status" value="1"/>
</dbReference>
<evidence type="ECO:0000256" key="1">
    <source>
        <dbReference type="ARBA" id="ARBA00009981"/>
    </source>
</evidence>
<comment type="similarity">
    <text evidence="1">Belongs to the phD/YefM antitoxin family.</text>
</comment>
<name>A0ABU6JI42_9BURK</name>
<keyword evidence="3" id="KW-1185">Reference proteome</keyword>
<dbReference type="Proteomes" id="UP001352263">
    <property type="component" value="Unassembled WGS sequence"/>
</dbReference>
<dbReference type="InterPro" id="IPR036165">
    <property type="entry name" value="YefM-like_sf"/>
</dbReference>
<comment type="caution">
    <text evidence="2">The sequence shown here is derived from an EMBL/GenBank/DDBJ whole genome shotgun (WGS) entry which is preliminary data.</text>
</comment>